<dbReference type="PANTHER" id="PTHR28511:SF1">
    <property type="entry name" value="ENDONUCLEASE V"/>
    <property type="match status" value="1"/>
</dbReference>
<evidence type="ECO:0000256" key="5">
    <source>
        <dbReference type="ARBA" id="ARBA00022801"/>
    </source>
</evidence>
<keyword evidence="6" id="KW-0479">Metal-binding</keyword>
<sequence>MKVQELHPWKLDPEEAIALQNRLRERLILESPAQELSWVAGVDVSYDPSRGLAYAAALLFRLPELELLEQAIACQAVDFPYIPGLLSFREAPVLLQALCRLQTEPEVILIDGQGIAHPRGLGLAAHVGLFLDRPTIGCAKSRLVGSHGAVEDLPGASAPLLYRGKVVGAALRTKKGTLPLYISPGHRMDLPTALRLILQTCRGYRLPEPVRRAHLLVTEAKRRGGESPPGEILAE</sequence>
<protein>
    <recommendedName>
        <fullName evidence="6">Endonuclease V</fullName>
        <ecNumber evidence="6">3.1.21.7</ecNumber>
    </recommendedName>
    <alternativeName>
        <fullName evidence="6">Deoxyinosine 3'endonuclease</fullName>
    </alternativeName>
    <alternativeName>
        <fullName evidence="6">Deoxyribonuclease V</fullName>
        <shortName evidence="6">DNase V</shortName>
    </alternativeName>
</protein>
<keyword evidence="5 6" id="KW-0378">Hydrolase</keyword>
<evidence type="ECO:0000256" key="2">
    <source>
        <dbReference type="ARBA" id="ARBA00022490"/>
    </source>
</evidence>
<dbReference type="CDD" id="cd06559">
    <property type="entry name" value="Endonuclease_V"/>
    <property type="match status" value="1"/>
</dbReference>
<dbReference type="Gene3D" id="3.30.2170.10">
    <property type="entry name" value="archaeoglobus fulgidus dsm 4304 superfamily"/>
    <property type="match status" value="1"/>
</dbReference>
<dbReference type="InterPro" id="IPR007581">
    <property type="entry name" value="Endonuclease-V"/>
</dbReference>
<evidence type="ECO:0000256" key="1">
    <source>
        <dbReference type="ARBA" id="ARBA00004496"/>
    </source>
</evidence>
<dbReference type="AlphaFoldDB" id="A0A932CMR4"/>
<evidence type="ECO:0000313" key="8">
    <source>
        <dbReference type="Proteomes" id="UP000769766"/>
    </source>
</evidence>
<dbReference type="PANTHER" id="PTHR28511">
    <property type="entry name" value="ENDONUCLEASE V"/>
    <property type="match status" value="1"/>
</dbReference>
<keyword evidence="3 6" id="KW-0540">Nuclease</keyword>
<organism evidence="7 8">
    <name type="scientific">Tectimicrobiota bacterium</name>
    <dbReference type="NCBI Taxonomy" id="2528274"/>
    <lineage>
        <taxon>Bacteria</taxon>
        <taxon>Pseudomonadati</taxon>
        <taxon>Nitrospinota/Tectimicrobiota group</taxon>
        <taxon>Candidatus Tectimicrobiota</taxon>
    </lineage>
</organism>
<accession>A0A932CMR4</accession>
<keyword evidence="4 6" id="KW-0255">Endonuclease</keyword>
<keyword evidence="6" id="KW-0460">Magnesium</keyword>
<dbReference type="NCBIfam" id="NF008629">
    <property type="entry name" value="PRK11617.1"/>
    <property type="match status" value="1"/>
</dbReference>
<comment type="catalytic activity">
    <reaction evidence="6">
        <text>Endonucleolytic cleavage at apurinic or apyrimidinic sites to products with a 5'-phosphate.</text>
        <dbReference type="EC" id="3.1.21.7"/>
    </reaction>
</comment>
<feature type="binding site" evidence="6">
    <location>
        <position position="43"/>
    </location>
    <ligand>
        <name>Mg(2+)</name>
        <dbReference type="ChEBI" id="CHEBI:18420"/>
    </ligand>
</feature>
<dbReference type="GO" id="GO:0043737">
    <property type="term" value="F:deoxyribonuclease V activity"/>
    <property type="evidence" value="ECO:0007669"/>
    <property type="project" value="UniProtKB-UniRule"/>
</dbReference>
<dbReference type="GO" id="GO:0005737">
    <property type="term" value="C:cytoplasm"/>
    <property type="evidence" value="ECO:0007669"/>
    <property type="project" value="UniProtKB-SubCell"/>
</dbReference>
<evidence type="ECO:0000256" key="4">
    <source>
        <dbReference type="ARBA" id="ARBA00022759"/>
    </source>
</evidence>
<gene>
    <name evidence="6 7" type="primary">nfi</name>
    <name evidence="7" type="ORF">HYY20_03505</name>
</gene>
<keyword evidence="6" id="KW-0234">DNA repair</keyword>
<dbReference type="EMBL" id="JACPRF010000107">
    <property type="protein sequence ID" value="MBI2875926.1"/>
    <property type="molecule type" value="Genomic_DNA"/>
</dbReference>
<dbReference type="GO" id="GO:0003727">
    <property type="term" value="F:single-stranded RNA binding"/>
    <property type="evidence" value="ECO:0007669"/>
    <property type="project" value="TreeGrafter"/>
</dbReference>
<comment type="function">
    <text evidence="6">DNA repair enzyme involved in the repair of deaminated bases. Selectively cleaves double-stranded DNA at the second phosphodiester bond 3' to a deoxyinosine leaving behind the intact lesion on the nicked DNA.</text>
</comment>
<feature type="site" description="Interaction with target DNA" evidence="6">
    <location>
        <position position="81"/>
    </location>
</feature>
<evidence type="ECO:0000256" key="6">
    <source>
        <dbReference type="HAMAP-Rule" id="MF_00801"/>
    </source>
</evidence>
<keyword evidence="6" id="KW-0227">DNA damage</keyword>
<reference evidence="7" key="1">
    <citation type="submission" date="2020-07" db="EMBL/GenBank/DDBJ databases">
        <title>Huge and variable diversity of episymbiotic CPR bacteria and DPANN archaea in groundwater ecosystems.</title>
        <authorList>
            <person name="He C.Y."/>
            <person name="Keren R."/>
            <person name="Whittaker M."/>
            <person name="Farag I.F."/>
            <person name="Doudna J."/>
            <person name="Cate J.H.D."/>
            <person name="Banfield J.F."/>
        </authorList>
    </citation>
    <scope>NUCLEOTIDE SEQUENCE</scope>
    <source>
        <strain evidence="7">NC_groundwater_672_Ag_B-0.1um_62_36</strain>
    </source>
</reference>
<evidence type="ECO:0000256" key="3">
    <source>
        <dbReference type="ARBA" id="ARBA00022722"/>
    </source>
</evidence>
<comment type="cofactor">
    <cofactor evidence="6">
        <name>Mg(2+)</name>
        <dbReference type="ChEBI" id="CHEBI:18420"/>
    </cofactor>
</comment>
<proteinExistence type="inferred from homology"/>
<dbReference type="GO" id="GO:0016891">
    <property type="term" value="F:RNA endonuclease activity producing 5'-phosphomonoesters, hydrolytic mechanism"/>
    <property type="evidence" value="ECO:0007669"/>
    <property type="project" value="TreeGrafter"/>
</dbReference>
<dbReference type="HAMAP" id="MF_00801">
    <property type="entry name" value="Endonuclease_5"/>
    <property type="match status" value="1"/>
</dbReference>
<evidence type="ECO:0000313" key="7">
    <source>
        <dbReference type="EMBL" id="MBI2875926.1"/>
    </source>
</evidence>
<comment type="caution">
    <text evidence="7">The sequence shown here is derived from an EMBL/GenBank/DDBJ whole genome shotgun (WGS) entry which is preliminary data.</text>
</comment>
<keyword evidence="2 6" id="KW-0963">Cytoplasm</keyword>
<dbReference type="Pfam" id="PF04493">
    <property type="entry name" value="Endonuclease_5"/>
    <property type="match status" value="1"/>
</dbReference>
<dbReference type="EC" id="3.1.21.7" evidence="6"/>
<dbReference type="GO" id="GO:0000287">
    <property type="term" value="F:magnesium ion binding"/>
    <property type="evidence" value="ECO:0007669"/>
    <property type="project" value="UniProtKB-UniRule"/>
</dbReference>
<comment type="similarity">
    <text evidence="6">Belongs to the endonuclease V family.</text>
</comment>
<comment type="subcellular location">
    <subcellularLocation>
        <location evidence="1 6">Cytoplasm</location>
    </subcellularLocation>
</comment>
<dbReference type="Proteomes" id="UP000769766">
    <property type="component" value="Unassembled WGS sequence"/>
</dbReference>
<name>A0A932CMR4_UNCTE</name>
<dbReference type="GO" id="GO:0006281">
    <property type="term" value="P:DNA repair"/>
    <property type="evidence" value="ECO:0007669"/>
    <property type="project" value="UniProtKB-UniRule"/>
</dbReference>
<feature type="binding site" evidence="6">
    <location>
        <position position="111"/>
    </location>
    <ligand>
        <name>Mg(2+)</name>
        <dbReference type="ChEBI" id="CHEBI:18420"/>
    </ligand>
</feature>